<dbReference type="Gene3D" id="2.40.440.10">
    <property type="entry name" value="L,D-transpeptidase catalytic domain-like"/>
    <property type="match status" value="1"/>
</dbReference>
<dbReference type="GO" id="GO:0071555">
    <property type="term" value="P:cell wall organization"/>
    <property type="evidence" value="ECO:0007669"/>
    <property type="project" value="UniProtKB-UniRule"/>
</dbReference>
<evidence type="ECO:0000256" key="3">
    <source>
        <dbReference type="ARBA" id="ARBA00022676"/>
    </source>
</evidence>
<evidence type="ECO:0000256" key="9">
    <source>
        <dbReference type="PROSITE-ProRule" id="PRU01373"/>
    </source>
</evidence>
<keyword evidence="14" id="KW-1185">Reference proteome</keyword>
<keyword evidence="11" id="KW-0732">Signal</keyword>
<reference evidence="13" key="1">
    <citation type="journal article" date="2014" name="Int. J. Syst. Evol. Microbiol.">
        <title>Complete genome sequence of Corynebacterium casei LMG S-19264T (=DSM 44701T), isolated from a smear-ripened cheese.</title>
        <authorList>
            <consortium name="US DOE Joint Genome Institute (JGI-PGF)"/>
            <person name="Walter F."/>
            <person name="Albersmeier A."/>
            <person name="Kalinowski J."/>
            <person name="Ruckert C."/>
        </authorList>
    </citation>
    <scope>NUCLEOTIDE SEQUENCE</scope>
    <source>
        <strain evidence="13">CGMCC 1.15367</strain>
    </source>
</reference>
<dbReference type="Pfam" id="PF03734">
    <property type="entry name" value="YkuD"/>
    <property type="match status" value="1"/>
</dbReference>
<dbReference type="GO" id="GO:0016757">
    <property type="term" value="F:glycosyltransferase activity"/>
    <property type="evidence" value="ECO:0007669"/>
    <property type="project" value="UniProtKB-KW"/>
</dbReference>
<protein>
    <submittedName>
        <fullName evidence="13">L,D-transpeptidase</fullName>
    </submittedName>
</protein>
<keyword evidence="6 9" id="KW-0133">Cell shape</keyword>
<dbReference type="SUPFAM" id="SSF141523">
    <property type="entry name" value="L,D-transpeptidase catalytic domain-like"/>
    <property type="match status" value="1"/>
</dbReference>
<evidence type="ECO:0000256" key="11">
    <source>
        <dbReference type="SAM" id="SignalP"/>
    </source>
</evidence>
<evidence type="ECO:0000256" key="1">
    <source>
        <dbReference type="ARBA" id="ARBA00004752"/>
    </source>
</evidence>
<comment type="caution">
    <text evidence="13">The sequence shown here is derived from an EMBL/GenBank/DDBJ whole genome shotgun (WGS) entry which is preliminary data.</text>
</comment>
<dbReference type="EMBL" id="BMIQ01000002">
    <property type="protein sequence ID" value="GGD97572.1"/>
    <property type="molecule type" value="Genomic_DNA"/>
</dbReference>
<dbReference type="GO" id="GO:0071972">
    <property type="term" value="F:peptidoglycan L,D-transpeptidase activity"/>
    <property type="evidence" value="ECO:0007669"/>
    <property type="project" value="TreeGrafter"/>
</dbReference>
<feature type="active site" description="Proton donor/acceptor" evidence="9">
    <location>
        <position position="252"/>
    </location>
</feature>
<evidence type="ECO:0000256" key="8">
    <source>
        <dbReference type="ARBA" id="ARBA00023316"/>
    </source>
</evidence>
<evidence type="ECO:0000313" key="14">
    <source>
        <dbReference type="Proteomes" id="UP000644699"/>
    </source>
</evidence>
<feature type="compositionally biased region" description="Low complexity" evidence="10">
    <location>
        <begin position="108"/>
        <end position="130"/>
    </location>
</feature>
<dbReference type="PANTHER" id="PTHR30582">
    <property type="entry name" value="L,D-TRANSPEPTIDASE"/>
    <property type="match status" value="1"/>
</dbReference>
<keyword evidence="8 9" id="KW-0961">Cell wall biogenesis/degradation</keyword>
<dbReference type="GO" id="GO:0005576">
    <property type="term" value="C:extracellular region"/>
    <property type="evidence" value="ECO:0007669"/>
    <property type="project" value="TreeGrafter"/>
</dbReference>
<gene>
    <name evidence="13" type="ORF">GCM10011390_15430</name>
</gene>
<name>A0A917E2X1_9HYPH</name>
<dbReference type="RefSeq" id="WP_188907645.1">
    <property type="nucleotide sequence ID" value="NZ_BMIQ01000002.1"/>
</dbReference>
<evidence type="ECO:0000259" key="12">
    <source>
        <dbReference type="PROSITE" id="PS52029"/>
    </source>
</evidence>
<dbReference type="CDD" id="cd16913">
    <property type="entry name" value="YkuD_like"/>
    <property type="match status" value="1"/>
</dbReference>
<comment type="similarity">
    <text evidence="2">Belongs to the YkuD family.</text>
</comment>
<keyword evidence="7 9" id="KW-0573">Peptidoglycan synthesis</keyword>
<reference evidence="13" key="2">
    <citation type="submission" date="2020-09" db="EMBL/GenBank/DDBJ databases">
        <authorList>
            <person name="Sun Q."/>
            <person name="Zhou Y."/>
        </authorList>
    </citation>
    <scope>NUCLEOTIDE SEQUENCE</scope>
    <source>
        <strain evidence="13">CGMCC 1.15367</strain>
    </source>
</reference>
<evidence type="ECO:0000256" key="4">
    <source>
        <dbReference type="ARBA" id="ARBA00022679"/>
    </source>
</evidence>
<dbReference type="InterPro" id="IPR050979">
    <property type="entry name" value="LD-transpeptidase"/>
</dbReference>
<feature type="signal peptide" evidence="11">
    <location>
        <begin position="1"/>
        <end position="30"/>
    </location>
</feature>
<keyword evidence="4" id="KW-0808">Transferase</keyword>
<accession>A0A917E2X1</accession>
<dbReference type="GO" id="GO:0018104">
    <property type="term" value="P:peptidoglycan-protein cross-linking"/>
    <property type="evidence" value="ECO:0007669"/>
    <property type="project" value="TreeGrafter"/>
</dbReference>
<feature type="active site" description="Nucleophile" evidence="9">
    <location>
        <position position="268"/>
    </location>
</feature>
<dbReference type="PROSITE" id="PS52029">
    <property type="entry name" value="LD_TPASE"/>
    <property type="match status" value="1"/>
</dbReference>
<evidence type="ECO:0000313" key="13">
    <source>
        <dbReference type="EMBL" id="GGD97572.1"/>
    </source>
</evidence>
<evidence type="ECO:0000256" key="7">
    <source>
        <dbReference type="ARBA" id="ARBA00022984"/>
    </source>
</evidence>
<organism evidence="13 14">
    <name type="scientific">Aureimonas endophytica</name>
    <dbReference type="NCBI Taxonomy" id="2027858"/>
    <lineage>
        <taxon>Bacteria</taxon>
        <taxon>Pseudomonadati</taxon>
        <taxon>Pseudomonadota</taxon>
        <taxon>Alphaproteobacteria</taxon>
        <taxon>Hyphomicrobiales</taxon>
        <taxon>Aurantimonadaceae</taxon>
        <taxon>Aureimonas</taxon>
    </lineage>
</organism>
<dbReference type="FunFam" id="2.40.440.10:FF:000002">
    <property type="entry name" value="L,D-transpeptidase ErfK/SrfK"/>
    <property type="match status" value="1"/>
</dbReference>
<keyword evidence="3" id="KW-0328">Glycosyltransferase</keyword>
<dbReference type="InterPro" id="IPR005490">
    <property type="entry name" value="LD_TPept_cat_dom"/>
</dbReference>
<dbReference type="AlphaFoldDB" id="A0A917E2X1"/>
<evidence type="ECO:0000256" key="2">
    <source>
        <dbReference type="ARBA" id="ARBA00005992"/>
    </source>
</evidence>
<evidence type="ECO:0000256" key="6">
    <source>
        <dbReference type="ARBA" id="ARBA00022960"/>
    </source>
</evidence>
<dbReference type="PANTHER" id="PTHR30582:SF24">
    <property type="entry name" value="L,D-TRANSPEPTIDASE ERFK_SRFK-RELATED"/>
    <property type="match status" value="1"/>
</dbReference>
<feature type="chain" id="PRO_5037484492" evidence="11">
    <location>
        <begin position="31"/>
        <end position="292"/>
    </location>
</feature>
<feature type="region of interest" description="Disordered" evidence="10">
    <location>
        <begin position="95"/>
        <end position="159"/>
    </location>
</feature>
<comment type="pathway">
    <text evidence="1 9">Cell wall biogenesis; peptidoglycan biosynthesis.</text>
</comment>
<dbReference type="GO" id="GO:0008360">
    <property type="term" value="P:regulation of cell shape"/>
    <property type="evidence" value="ECO:0007669"/>
    <property type="project" value="UniProtKB-UniRule"/>
</dbReference>
<evidence type="ECO:0000256" key="5">
    <source>
        <dbReference type="ARBA" id="ARBA00022801"/>
    </source>
</evidence>
<proteinExistence type="inferred from homology"/>
<keyword evidence="5" id="KW-0378">Hydrolase</keyword>
<sequence length="292" mass="31643">MSIAAFRLRRPAPALLAALLLLAAAPPSLARDRAGAITGVQVAPDLEREWLLQLAPGSGVVPGYRRPELRRNAGYADPSTIRGTVGYSRLPEMQASMASPAKARDTAEPPVARPAATPVAMAAQAPVRAAKPAKDGAGRGLDPRFLPQDVDYTSPERPGTLIIDTNQRFLYLVQGDGKARRYGVGVGKPGFEWAGRHQVTRKSEWPVWTPPEQMRERERAKGRILPVRMEGGPENPLGARAMYLGSTLYRIHGTNQPWSIGKAVSSGCIRMRNEDVMDLYGRVPVGTTVIVL</sequence>
<dbReference type="Proteomes" id="UP000644699">
    <property type="component" value="Unassembled WGS sequence"/>
</dbReference>
<evidence type="ECO:0000256" key="10">
    <source>
        <dbReference type="SAM" id="MobiDB-lite"/>
    </source>
</evidence>
<dbReference type="InterPro" id="IPR038063">
    <property type="entry name" value="Transpep_catalytic_dom"/>
</dbReference>
<feature type="domain" description="L,D-TPase catalytic" evidence="12">
    <location>
        <begin position="159"/>
        <end position="292"/>
    </location>
</feature>